<evidence type="ECO:0008006" key="4">
    <source>
        <dbReference type="Google" id="ProtNLM"/>
    </source>
</evidence>
<protein>
    <recommendedName>
        <fullName evidence="4">MRH domain-containing protein</fullName>
    </recommendedName>
</protein>
<keyword evidence="1" id="KW-0732">Signal</keyword>
<dbReference type="SUPFAM" id="SSF50911">
    <property type="entry name" value="Mannose 6-phosphate receptor domain"/>
    <property type="match status" value="1"/>
</dbReference>
<dbReference type="Proteomes" id="UP000007797">
    <property type="component" value="Unassembled WGS sequence"/>
</dbReference>
<dbReference type="KEGG" id="dfa:DFA_09212"/>
<reference evidence="3" key="1">
    <citation type="journal article" date="2011" name="Genome Res.">
        <title>Phylogeny-wide analysis of social amoeba genomes highlights ancient origins for complex intercellular communication.</title>
        <authorList>
            <person name="Heidel A.J."/>
            <person name="Lawal H.M."/>
            <person name="Felder M."/>
            <person name="Schilde C."/>
            <person name="Helps N.R."/>
            <person name="Tunggal B."/>
            <person name="Rivero F."/>
            <person name="John U."/>
            <person name="Schleicher M."/>
            <person name="Eichinger L."/>
            <person name="Platzer M."/>
            <person name="Noegel A.A."/>
            <person name="Schaap P."/>
            <person name="Gloeckner G."/>
        </authorList>
    </citation>
    <scope>NUCLEOTIDE SEQUENCE [LARGE SCALE GENOMIC DNA]</scope>
    <source>
        <strain evidence="3">SH3</strain>
    </source>
</reference>
<gene>
    <name evidence="2" type="ORF">DFA_09212</name>
</gene>
<dbReference type="RefSeq" id="XP_004354568.1">
    <property type="nucleotide sequence ID" value="XM_004354516.1"/>
</dbReference>
<organism evidence="2 3">
    <name type="scientific">Cavenderia fasciculata</name>
    <name type="common">Slime mold</name>
    <name type="synonym">Dictyostelium fasciculatum</name>
    <dbReference type="NCBI Taxonomy" id="261658"/>
    <lineage>
        <taxon>Eukaryota</taxon>
        <taxon>Amoebozoa</taxon>
        <taxon>Evosea</taxon>
        <taxon>Eumycetozoa</taxon>
        <taxon>Dictyostelia</taxon>
        <taxon>Acytosteliales</taxon>
        <taxon>Cavenderiaceae</taxon>
        <taxon>Cavenderia</taxon>
    </lineage>
</organism>
<dbReference type="GeneID" id="14868231"/>
<keyword evidence="3" id="KW-1185">Reference proteome</keyword>
<dbReference type="AlphaFoldDB" id="F4Q702"/>
<name>F4Q702_CACFS</name>
<sequence>MKQQLITTLLLICVFYNIQPLNAQLTSNNCTFTDSNGYYYDLTQLTGEDYTIYPVQSKWASQWKLVYSVCGLSKYCSAVFPDGQGCQFWAPNPSKYIGLSGLASTQTFETLTTSVGEGLILSSRANPKTVGGCQDGVFLNVHFLCSESTPITQPTAVEDPQCTYTVQVPTLSACPFGGSNVHPIPSGTVEIDCQETATGMTVDGQPYTSYECTVINTSSSFQEVALYAYTGEQQLSKVWGQFRPANGETGLGIWYPKNGISPMKPETAAFFGYMTINSTTQIKFLPVSFK</sequence>
<dbReference type="EMBL" id="GL883024">
    <property type="protein sequence ID" value="EGG16184.1"/>
    <property type="molecule type" value="Genomic_DNA"/>
</dbReference>
<feature type="signal peptide" evidence="1">
    <location>
        <begin position="1"/>
        <end position="23"/>
    </location>
</feature>
<evidence type="ECO:0000256" key="1">
    <source>
        <dbReference type="SAM" id="SignalP"/>
    </source>
</evidence>
<proteinExistence type="predicted"/>
<accession>F4Q702</accession>
<feature type="chain" id="PRO_5003316160" description="MRH domain-containing protein" evidence="1">
    <location>
        <begin position="24"/>
        <end position="290"/>
    </location>
</feature>
<evidence type="ECO:0000313" key="3">
    <source>
        <dbReference type="Proteomes" id="UP000007797"/>
    </source>
</evidence>
<dbReference type="InterPro" id="IPR009011">
    <property type="entry name" value="Man6P_isomerase_rcpt-bd_dom_sf"/>
</dbReference>
<evidence type="ECO:0000313" key="2">
    <source>
        <dbReference type="EMBL" id="EGG16184.1"/>
    </source>
</evidence>
<dbReference type="Gene3D" id="2.70.130.10">
    <property type="entry name" value="Mannose-6-phosphate receptor binding domain"/>
    <property type="match status" value="1"/>
</dbReference>